<dbReference type="EMBL" id="MU006336">
    <property type="protein sequence ID" value="KAF2846364.1"/>
    <property type="molecule type" value="Genomic_DNA"/>
</dbReference>
<name>A0A6A7AUB8_9PLEO</name>
<feature type="region of interest" description="Disordered" evidence="1">
    <location>
        <begin position="30"/>
        <end position="140"/>
    </location>
</feature>
<proteinExistence type="predicted"/>
<sequence length="194" mass="20948">MGEGAGPAQKIPRLRLEARQCCVWGGGHSVTASSPADAHRWPGTSEVSCPPRTACSACRQQTADRRQADPPHAQYTAHSTQHCQQTARRTVAGRGGDVVGRARRATRPAPSKQPPPQLPPRRLAAHSRPLARRNRDTAGGIEPCVRPNPCRPKLRGACHRSVGWGVSAHPSDSLVSPSVWCSQRCNRGRFQARG</sequence>
<accession>A0A6A7AUB8</accession>
<keyword evidence="3" id="KW-1185">Reference proteome</keyword>
<reference evidence="2" key="1">
    <citation type="submission" date="2020-01" db="EMBL/GenBank/DDBJ databases">
        <authorList>
            <consortium name="DOE Joint Genome Institute"/>
            <person name="Haridas S."/>
            <person name="Albert R."/>
            <person name="Binder M."/>
            <person name="Bloem J."/>
            <person name="Labutti K."/>
            <person name="Salamov A."/>
            <person name="Andreopoulos B."/>
            <person name="Baker S.E."/>
            <person name="Barry K."/>
            <person name="Bills G."/>
            <person name="Bluhm B.H."/>
            <person name="Cannon C."/>
            <person name="Castanera R."/>
            <person name="Culley D.E."/>
            <person name="Daum C."/>
            <person name="Ezra D."/>
            <person name="Gonzalez J.B."/>
            <person name="Henrissat B."/>
            <person name="Kuo A."/>
            <person name="Liang C."/>
            <person name="Lipzen A."/>
            <person name="Lutzoni F."/>
            <person name="Magnuson J."/>
            <person name="Mondo S."/>
            <person name="Nolan M."/>
            <person name="Ohm R."/>
            <person name="Pangilinan J."/>
            <person name="Park H.-J."/>
            <person name="Ramirez L."/>
            <person name="Alfaro M."/>
            <person name="Sun H."/>
            <person name="Tritt A."/>
            <person name="Yoshinaga Y."/>
            <person name="Zwiers L.-H."/>
            <person name="Turgeon B.G."/>
            <person name="Goodwin S.B."/>
            <person name="Spatafora J.W."/>
            <person name="Crous P.W."/>
            <person name="Grigoriev I.V."/>
        </authorList>
    </citation>
    <scope>NUCLEOTIDE SEQUENCE</scope>
    <source>
        <strain evidence="2">IPT5</strain>
    </source>
</reference>
<evidence type="ECO:0000256" key="1">
    <source>
        <dbReference type="SAM" id="MobiDB-lite"/>
    </source>
</evidence>
<dbReference type="Proteomes" id="UP000799423">
    <property type="component" value="Unassembled WGS sequence"/>
</dbReference>
<dbReference type="AlphaFoldDB" id="A0A6A7AUB8"/>
<protein>
    <submittedName>
        <fullName evidence="2">Uncharacterized protein</fullName>
    </submittedName>
</protein>
<feature type="compositionally biased region" description="Polar residues" evidence="1">
    <location>
        <begin position="76"/>
        <end position="85"/>
    </location>
</feature>
<gene>
    <name evidence="2" type="ORF">T440DRAFT_233548</name>
</gene>
<evidence type="ECO:0000313" key="2">
    <source>
        <dbReference type="EMBL" id="KAF2846364.1"/>
    </source>
</evidence>
<feature type="compositionally biased region" description="Basic residues" evidence="1">
    <location>
        <begin position="123"/>
        <end position="132"/>
    </location>
</feature>
<organism evidence="2 3">
    <name type="scientific">Plenodomus tracheiphilus IPT5</name>
    <dbReference type="NCBI Taxonomy" id="1408161"/>
    <lineage>
        <taxon>Eukaryota</taxon>
        <taxon>Fungi</taxon>
        <taxon>Dikarya</taxon>
        <taxon>Ascomycota</taxon>
        <taxon>Pezizomycotina</taxon>
        <taxon>Dothideomycetes</taxon>
        <taxon>Pleosporomycetidae</taxon>
        <taxon>Pleosporales</taxon>
        <taxon>Pleosporineae</taxon>
        <taxon>Leptosphaeriaceae</taxon>
        <taxon>Plenodomus</taxon>
    </lineage>
</organism>
<evidence type="ECO:0000313" key="3">
    <source>
        <dbReference type="Proteomes" id="UP000799423"/>
    </source>
</evidence>